<gene>
    <name evidence="2" type="ORF">CKA81_09950</name>
</gene>
<dbReference type="InterPro" id="IPR029058">
    <property type="entry name" value="AB_hydrolase_fold"/>
</dbReference>
<dbReference type="Gene3D" id="3.40.50.1820">
    <property type="entry name" value="alpha/beta hydrolase"/>
    <property type="match status" value="1"/>
</dbReference>
<dbReference type="InterPro" id="IPR000073">
    <property type="entry name" value="AB_hydrolase_1"/>
</dbReference>
<sequence length="278" mass="30347">MPSTATLPAFVSRSTDSPLHYTEAGTGDILLLIHGSLCDYRYWRWQLPALSQQIRTVAPSLRGYWPDAIKEEDPSFSITRHAQDLIAFINEIAGDRPVHVLGHSRGAQVAVELACRVPERIRSLTLADPGFALRGEALHTSFQASIVDRLVAGEVEEALATFVDTVNGTGTWRKMVGWFKSMVRDNAYTLVSQVHEAPQPVDLAQMAKLACPLLLIGGEQSPARYHSRLDALQAALPGATRVTIPMAAHGMNLANPVMFNRVVAEFLASTGPTEPKLD</sequence>
<keyword evidence="3" id="KW-1185">Reference proteome</keyword>
<dbReference type="AlphaFoldDB" id="A0A410GCX8"/>
<dbReference type="EMBL" id="CP022987">
    <property type="protein sequence ID" value="QAA94114.1"/>
    <property type="molecule type" value="Genomic_DNA"/>
</dbReference>
<dbReference type="KEGG" id="pus:CKA81_09950"/>
<evidence type="ECO:0000313" key="3">
    <source>
        <dbReference type="Proteomes" id="UP000283474"/>
    </source>
</evidence>
<dbReference type="OrthoDB" id="6117067at2"/>
<dbReference type="InterPro" id="IPR050266">
    <property type="entry name" value="AB_hydrolase_sf"/>
</dbReference>
<keyword evidence="2" id="KW-0378">Hydrolase</keyword>
<feature type="domain" description="AB hydrolase-1" evidence="1">
    <location>
        <begin position="30"/>
        <end position="258"/>
    </location>
</feature>
<evidence type="ECO:0000259" key="1">
    <source>
        <dbReference type="Pfam" id="PF12697"/>
    </source>
</evidence>
<accession>A0A410GCX8</accession>
<dbReference type="RefSeq" id="WP_128355116.1">
    <property type="nucleotide sequence ID" value="NZ_CP022987.1"/>
</dbReference>
<dbReference type="GO" id="GO:0016787">
    <property type="term" value="F:hydrolase activity"/>
    <property type="evidence" value="ECO:0007669"/>
    <property type="project" value="UniProtKB-KW"/>
</dbReference>
<protein>
    <submittedName>
        <fullName evidence="2">Alpha/beta hydrolase</fullName>
    </submittedName>
</protein>
<proteinExistence type="predicted"/>
<dbReference type="Proteomes" id="UP000283474">
    <property type="component" value="Chromosome"/>
</dbReference>
<dbReference type="SUPFAM" id="SSF53474">
    <property type="entry name" value="alpha/beta-Hydrolases"/>
    <property type="match status" value="1"/>
</dbReference>
<dbReference type="Pfam" id="PF12697">
    <property type="entry name" value="Abhydrolase_6"/>
    <property type="match status" value="1"/>
</dbReference>
<reference evidence="2 3" key="1">
    <citation type="submission" date="2017-08" db="EMBL/GenBank/DDBJ databases">
        <authorList>
            <person name="Park S.-J."/>
            <person name="Kim H."/>
        </authorList>
    </citation>
    <scope>NUCLEOTIDE SEQUENCE [LARGE SCALE GENOMIC DNA]</scope>
    <source>
        <strain evidence="3">ye3</strain>
    </source>
</reference>
<dbReference type="PANTHER" id="PTHR43798">
    <property type="entry name" value="MONOACYLGLYCEROL LIPASE"/>
    <property type="match status" value="1"/>
</dbReference>
<evidence type="ECO:0000313" key="2">
    <source>
        <dbReference type="EMBL" id="QAA94114.1"/>
    </source>
</evidence>
<organism evidence="2 3">
    <name type="scientific">Pollutimonas thiosulfatoxidans</name>
    <dbReference type="NCBI Taxonomy" id="2028345"/>
    <lineage>
        <taxon>Bacteria</taxon>
        <taxon>Pseudomonadati</taxon>
        <taxon>Pseudomonadota</taxon>
        <taxon>Betaproteobacteria</taxon>
        <taxon>Burkholderiales</taxon>
        <taxon>Alcaligenaceae</taxon>
        <taxon>Pollutimonas</taxon>
    </lineage>
</organism>
<name>A0A410GCX8_9BURK</name>